<evidence type="ECO:0000313" key="1">
    <source>
        <dbReference type="EMBL" id="MEQ2440285.1"/>
    </source>
</evidence>
<dbReference type="Proteomes" id="UP001489509">
    <property type="component" value="Unassembled WGS sequence"/>
</dbReference>
<comment type="caution">
    <text evidence="1">The sequence shown here is derived from an EMBL/GenBank/DDBJ whole genome shotgun (WGS) entry which is preliminary data.</text>
</comment>
<dbReference type="RefSeq" id="WP_349218748.1">
    <property type="nucleotide sequence ID" value="NZ_JBBMFD010000006.1"/>
</dbReference>
<organism evidence="1 2">
    <name type="scientific">Solibaculum intestinale</name>
    <dbReference type="NCBI Taxonomy" id="3133165"/>
    <lineage>
        <taxon>Bacteria</taxon>
        <taxon>Bacillati</taxon>
        <taxon>Bacillota</taxon>
        <taxon>Clostridia</taxon>
        <taxon>Eubacteriales</taxon>
        <taxon>Oscillospiraceae</taxon>
        <taxon>Solibaculum</taxon>
    </lineage>
</organism>
<gene>
    <name evidence="1" type="ORF">WMO26_05525</name>
</gene>
<accession>A0ABV1DZ21</accession>
<dbReference type="EMBL" id="JBBMFD010000006">
    <property type="protein sequence ID" value="MEQ2440285.1"/>
    <property type="molecule type" value="Genomic_DNA"/>
</dbReference>
<sequence>MSTRIIAEFENIDSAETAARLIRYRINDVHAVRLNSREEIHDVRRGDVTMAFPINDDVSIAPVPLMSSYGSAGDLSSAFHPYRSVDPKEYEPALRQNTILTVEVDDDCAGLASNLMYSQGGHDVKKVIVS</sequence>
<protein>
    <submittedName>
        <fullName evidence="1">Uncharacterized protein</fullName>
    </submittedName>
</protein>
<name>A0ABV1DZ21_9FIRM</name>
<proteinExistence type="predicted"/>
<keyword evidence="2" id="KW-1185">Reference proteome</keyword>
<evidence type="ECO:0000313" key="2">
    <source>
        <dbReference type="Proteomes" id="UP001489509"/>
    </source>
</evidence>
<reference evidence="1 2" key="1">
    <citation type="submission" date="2024-03" db="EMBL/GenBank/DDBJ databases">
        <title>Human intestinal bacterial collection.</title>
        <authorList>
            <person name="Pauvert C."/>
            <person name="Hitch T.C.A."/>
            <person name="Clavel T."/>
        </authorList>
    </citation>
    <scope>NUCLEOTIDE SEQUENCE [LARGE SCALE GENOMIC DNA]</scope>
    <source>
        <strain evidence="1 2">CLA-JM-H44</strain>
    </source>
</reference>